<reference evidence="2" key="1">
    <citation type="submission" date="2016-10" db="EMBL/GenBank/DDBJ databases">
        <authorList>
            <person name="Benchimol M."/>
            <person name="Almeida L.G."/>
            <person name="Vasconcelos A.T."/>
            <person name="Perreira-Neves A."/>
            <person name="Rosa I.A."/>
            <person name="Tasca T."/>
            <person name="Bogo M.R."/>
            <person name="de Souza W."/>
        </authorList>
    </citation>
    <scope>NUCLEOTIDE SEQUENCE [LARGE SCALE GENOMIC DNA]</scope>
    <source>
        <strain evidence="2">K</strain>
    </source>
</reference>
<comment type="caution">
    <text evidence="2">The sequence shown here is derived from an EMBL/GenBank/DDBJ whole genome shotgun (WGS) entry which is preliminary data.</text>
</comment>
<name>A0A1J4JUP3_9EUKA</name>
<proteinExistence type="predicted"/>
<evidence type="ECO:0000313" key="2">
    <source>
        <dbReference type="EMBL" id="OHT02871.1"/>
    </source>
</evidence>
<dbReference type="Proteomes" id="UP000179807">
    <property type="component" value="Unassembled WGS sequence"/>
</dbReference>
<keyword evidence="3" id="KW-1185">Reference proteome</keyword>
<sequence>MILASAQSSMFQAPFQKTLFTNVNTISNSEDKNKKIKFIPLSCSGGQSIFWKQQSNDYREEIPRKKYQKPKEKLITALFPGIDQLIPGIDTFSKEYFSKKKVNHMLQIIPFLYEKNKDKINFDIINMNFTEDKNISKPHPKKNNHLKRISNAPKIEKWEIGPIISNSINLEKKNVNDDEMNDETSCESAGEEKNEKETQHMEITTKETPHFYVNKAILELREIINKPKVIEEPTYNNNLNKENPKITPIPNIKNVSISQSDKNIFSGFGKIDTKTILKKC</sequence>
<organism evidence="2 3">
    <name type="scientific">Tritrichomonas foetus</name>
    <dbReference type="NCBI Taxonomy" id="1144522"/>
    <lineage>
        <taxon>Eukaryota</taxon>
        <taxon>Metamonada</taxon>
        <taxon>Parabasalia</taxon>
        <taxon>Tritrichomonadida</taxon>
        <taxon>Tritrichomonadidae</taxon>
        <taxon>Tritrichomonas</taxon>
    </lineage>
</organism>
<gene>
    <name evidence="2" type="ORF">TRFO_06915</name>
</gene>
<feature type="region of interest" description="Disordered" evidence="1">
    <location>
        <begin position="176"/>
        <end position="198"/>
    </location>
</feature>
<protein>
    <submittedName>
        <fullName evidence="2">Uncharacterized protein</fullName>
    </submittedName>
</protein>
<dbReference type="EMBL" id="MLAK01000849">
    <property type="protein sequence ID" value="OHT02871.1"/>
    <property type="molecule type" value="Genomic_DNA"/>
</dbReference>
<dbReference type="AlphaFoldDB" id="A0A1J4JUP3"/>
<dbReference type="GeneID" id="94828086"/>
<accession>A0A1J4JUP3</accession>
<dbReference type="VEuPathDB" id="TrichDB:TRFO_06915"/>
<evidence type="ECO:0000313" key="3">
    <source>
        <dbReference type="Proteomes" id="UP000179807"/>
    </source>
</evidence>
<evidence type="ECO:0000256" key="1">
    <source>
        <dbReference type="SAM" id="MobiDB-lite"/>
    </source>
</evidence>
<dbReference type="RefSeq" id="XP_068356007.1">
    <property type="nucleotide sequence ID" value="XM_068493382.1"/>
</dbReference>